<feature type="domain" description="ZAD" evidence="9">
    <location>
        <begin position="9"/>
        <end position="85"/>
    </location>
</feature>
<proteinExistence type="predicted"/>
<evidence type="ECO:0000256" key="7">
    <source>
        <dbReference type="SAM" id="MobiDB-lite"/>
    </source>
</evidence>
<sequence length="464" mass="53747">MACPSEIALMCRLCLLKDKQQVNIPIFEDHSDSKLLVKISALLPIKIFKEDQLPKNICDGCSDKLNLLYEFWNVSLESERTLLSWLKNDNLTISALAEPIEETIVKEEVEVEDESPYLDLAQHSSMDEFQEAEEEDVEEPPSKRPRRLAAMKAGISIATVSDDDNYEDGPQTEDVVKLEFESDENDNSEDIAKLENESDNDISSSVPENSTHESHDQPGPSGLGKSGTETPPTSTTHHSRYHWCIVPMCENTSIKTPQKTFIQVPRQENRRKLWLDMVRRNPKQFSKATSVFVCEDHFDLENDMENYLRWKMMGGPKLLKQEAFPHKFECQKKSLTCEVGRIEPRTAQSRDVEHRVSHCRLSDARDSVSTTRIQKMGEENQIVDKLKRKRELTNARVKKYRERKQIEYQRLNSSKQEDPRVQSKIAERKKAMSKERSRRYRERKRLLKSVHHVVHESQIPGPSR</sequence>
<dbReference type="OrthoDB" id="8196774at2759"/>
<feature type="region of interest" description="Disordered" evidence="7">
    <location>
        <begin position="126"/>
        <end position="148"/>
    </location>
</feature>
<dbReference type="GO" id="GO:0005634">
    <property type="term" value="C:nucleus"/>
    <property type="evidence" value="ECO:0007669"/>
    <property type="project" value="InterPro"/>
</dbReference>
<accession>A0A9P0DKF2</accession>
<dbReference type="Pfam" id="PF07776">
    <property type="entry name" value="zf-AD"/>
    <property type="match status" value="1"/>
</dbReference>
<feature type="binding site" evidence="6">
    <location>
        <position position="14"/>
    </location>
    <ligand>
        <name>Zn(2+)</name>
        <dbReference type="ChEBI" id="CHEBI:29105"/>
    </ligand>
</feature>
<dbReference type="InterPro" id="IPR012934">
    <property type="entry name" value="Znf_AD"/>
</dbReference>
<reference evidence="10" key="1">
    <citation type="submission" date="2022-01" db="EMBL/GenBank/DDBJ databases">
        <authorList>
            <person name="King R."/>
        </authorList>
    </citation>
    <scope>NUCLEOTIDE SEQUENCE</scope>
</reference>
<feature type="region of interest" description="Disordered" evidence="7">
    <location>
        <begin position="410"/>
        <end position="464"/>
    </location>
</feature>
<evidence type="ECO:0000259" key="8">
    <source>
        <dbReference type="PROSITE" id="PS50950"/>
    </source>
</evidence>
<feature type="binding site" evidence="6">
    <location>
        <position position="11"/>
    </location>
    <ligand>
        <name>Zn(2+)</name>
        <dbReference type="ChEBI" id="CHEBI:29105"/>
    </ligand>
</feature>
<evidence type="ECO:0000313" key="11">
    <source>
        <dbReference type="Proteomes" id="UP001152799"/>
    </source>
</evidence>
<dbReference type="InterPro" id="IPR006612">
    <property type="entry name" value="THAP_Znf"/>
</dbReference>
<feature type="compositionally biased region" description="Acidic residues" evidence="7">
    <location>
        <begin position="128"/>
        <end position="139"/>
    </location>
</feature>
<evidence type="ECO:0000256" key="2">
    <source>
        <dbReference type="ARBA" id="ARBA00022771"/>
    </source>
</evidence>
<evidence type="ECO:0000256" key="5">
    <source>
        <dbReference type="PROSITE-ProRule" id="PRU00309"/>
    </source>
</evidence>
<gene>
    <name evidence="10" type="ORF">CEUTPL_LOCUS2055</name>
</gene>
<dbReference type="SUPFAM" id="SSF57716">
    <property type="entry name" value="Glucocorticoid receptor-like (DNA-binding domain)"/>
    <property type="match status" value="2"/>
</dbReference>
<dbReference type="PROSITE" id="PS51915">
    <property type="entry name" value="ZAD"/>
    <property type="match status" value="1"/>
</dbReference>
<keyword evidence="3 6" id="KW-0862">Zinc</keyword>
<evidence type="ECO:0000256" key="4">
    <source>
        <dbReference type="ARBA" id="ARBA00023125"/>
    </source>
</evidence>
<dbReference type="Pfam" id="PF05485">
    <property type="entry name" value="THAP"/>
    <property type="match status" value="1"/>
</dbReference>
<dbReference type="GO" id="GO:0003677">
    <property type="term" value="F:DNA binding"/>
    <property type="evidence" value="ECO:0007669"/>
    <property type="project" value="UniProtKB-UniRule"/>
</dbReference>
<feature type="compositionally biased region" description="Basic residues" evidence="7">
    <location>
        <begin position="436"/>
        <end position="452"/>
    </location>
</feature>
<keyword evidence="1 6" id="KW-0479">Metal-binding</keyword>
<organism evidence="10 11">
    <name type="scientific">Ceutorhynchus assimilis</name>
    <name type="common">cabbage seed weevil</name>
    <dbReference type="NCBI Taxonomy" id="467358"/>
    <lineage>
        <taxon>Eukaryota</taxon>
        <taxon>Metazoa</taxon>
        <taxon>Ecdysozoa</taxon>
        <taxon>Arthropoda</taxon>
        <taxon>Hexapoda</taxon>
        <taxon>Insecta</taxon>
        <taxon>Pterygota</taxon>
        <taxon>Neoptera</taxon>
        <taxon>Endopterygota</taxon>
        <taxon>Coleoptera</taxon>
        <taxon>Polyphaga</taxon>
        <taxon>Cucujiformia</taxon>
        <taxon>Curculionidae</taxon>
        <taxon>Ceutorhynchinae</taxon>
        <taxon>Ceutorhynchus</taxon>
    </lineage>
</organism>
<keyword evidence="2 5" id="KW-0863">Zinc-finger</keyword>
<dbReference type="SMART" id="SM00980">
    <property type="entry name" value="THAP"/>
    <property type="match status" value="1"/>
</dbReference>
<dbReference type="PANTHER" id="PTHR39942:SF1">
    <property type="entry name" value="BCDNA.LD26519-RELATED"/>
    <property type="match status" value="1"/>
</dbReference>
<protein>
    <submittedName>
        <fullName evidence="10">Uncharacterized protein</fullName>
    </submittedName>
</protein>
<dbReference type="SMART" id="SM00868">
    <property type="entry name" value="zf-AD"/>
    <property type="match status" value="1"/>
</dbReference>
<evidence type="ECO:0000259" key="9">
    <source>
        <dbReference type="PROSITE" id="PS51915"/>
    </source>
</evidence>
<evidence type="ECO:0000313" key="10">
    <source>
        <dbReference type="EMBL" id="CAH1123022.1"/>
    </source>
</evidence>
<dbReference type="PROSITE" id="PS50950">
    <property type="entry name" value="ZF_THAP"/>
    <property type="match status" value="1"/>
</dbReference>
<dbReference type="AlphaFoldDB" id="A0A9P0DKF2"/>
<dbReference type="Gene3D" id="3.40.1800.20">
    <property type="match status" value="1"/>
</dbReference>
<keyword evidence="4 5" id="KW-0238">DNA-binding</keyword>
<evidence type="ECO:0000256" key="1">
    <source>
        <dbReference type="ARBA" id="ARBA00022723"/>
    </source>
</evidence>
<dbReference type="EMBL" id="OU892286">
    <property type="protein sequence ID" value="CAH1123022.1"/>
    <property type="molecule type" value="Genomic_DNA"/>
</dbReference>
<feature type="binding site" evidence="6">
    <location>
        <position position="61"/>
    </location>
    <ligand>
        <name>Zn(2+)</name>
        <dbReference type="ChEBI" id="CHEBI:29105"/>
    </ligand>
</feature>
<keyword evidence="11" id="KW-1185">Reference proteome</keyword>
<evidence type="ECO:0000256" key="6">
    <source>
        <dbReference type="PROSITE-ProRule" id="PRU01263"/>
    </source>
</evidence>
<evidence type="ECO:0000256" key="3">
    <source>
        <dbReference type="ARBA" id="ARBA00022833"/>
    </source>
</evidence>
<feature type="domain" description="THAP-type" evidence="8">
    <location>
        <begin position="238"/>
        <end position="328"/>
    </location>
</feature>
<dbReference type="Proteomes" id="UP001152799">
    <property type="component" value="Chromosome 10"/>
</dbReference>
<dbReference type="GO" id="GO:0008270">
    <property type="term" value="F:zinc ion binding"/>
    <property type="evidence" value="ECO:0007669"/>
    <property type="project" value="UniProtKB-UniRule"/>
</dbReference>
<feature type="region of interest" description="Disordered" evidence="7">
    <location>
        <begin position="179"/>
        <end position="237"/>
    </location>
</feature>
<feature type="compositionally biased region" description="Basic and acidic residues" evidence="7">
    <location>
        <begin position="415"/>
        <end position="435"/>
    </location>
</feature>
<dbReference type="PANTHER" id="PTHR39942">
    <property type="entry name" value="BCDNA.LD26519-RELATED"/>
    <property type="match status" value="1"/>
</dbReference>
<name>A0A9P0DKF2_9CUCU</name>
<feature type="binding site" evidence="6">
    <location>
        <position position="58"/>
    </location>
    <ligand>
        <name>Zn(2+)</name>
        <dbReference type="ChEBI" id="CHEBI:29105"/>
    </ligand>
</feature>